<protein>
    <recommendedName>
        <fullName evidence="1">Homing endonuclease LAGLIDADG domain-containing protein</fullName>
    </recommendedName>
</protein>
<dbReference type="InterPro" id="IPR004860">
    <property type="entry name" value="LAGLIDADG_dom"/>
</dbReference>
<feature type="domain" description="Homing endonuclease LAGLIDADG" evidence="1">
    <location>
        <begin position="60"/>
        <end position="160"/>
    </location>
</feature>
<dbReference type="PANTHER" id="PTHR36181:SF4">
    <property type="entry name" value="LAGLIDADG ENDONUCLEASE"/>
    <property type="match status" value="1"/>
</dbReference>
<geneLocation type="mitochondrion" evidence="2"/>
<keyword evidence="2" id="KW-0496">Mitochondrion</keyword>
<dbReference type="GO" id="GO:0005739">
    <property type="term" value="C:mitochondrion"/>
    <property type="evidence" value="ECO:0007669"/>
    <property type="project" value="UniProtKB-ARBA"/>
</dbReference>
<dbReference type="Pfam" id="PF00961">
    <property type="entry name" value="LAGLIDADG_1"/>
    <property type="match status" value="2"/>
</dbReference>
<sequence>MLRCILWNKIKFQNKDIFEKKQTFKTNRIFKRSYSSLVNSKTLSNKVTNYKHKIDPWFVTGLIDAEGSFAISVLKSPSTKIGWSVNARFKITVHKTDLDLILELKNFFGENIGKIVMFKDTCTYRVDKLNDILEVIIPHFEIYPLVTQKLADYILFKEIVSLMKNKEHLTLDGLRKILSFKASLNLGLSSELKDKFLNIEAVKRPLIIDKDIPSPFWMAGFTTGDGSFYLIVRANKLNEKPRIDIGFTIAQHSRDILLLEKFIDFFKCGRVKKDSRHSVHYYVVTNIKDITNNIIPFFNKYNTIGVKSLNFTDWCEGAEIIKSKAHLSEEGVSHIIAIQGRMNSKRSFNT</sequence>
<organism evidence="2">
    <name type="scientific">Dactylella tenuis</name>
    <dbReference type="NCBI Taxonomy" id="383872"/>
    <lineage>
        <taxon>Eukaryota</taxon>
        <taxon>Fungi</taxon>
        <taxon>Dikarya</taxon>
        <taxon>Ascomycota</taxon>
        <taxon>Pezizomycotina</taxon>
        <taxon>Orbiliomycetes</taxon>
        <taxon>Orbiliales</taxon>
        <taxon>Orbiliaceae</taxon>
        <taxon>Dactylella</taxon>
    </lineage>
</organism>
<dbReference type="Gene3D" id="3.10.28.10">
    <property type="entry name" value="Homing endonucleases"/>
    <property type="match status" value="2"/>
</dbReference>
<dbReference type="PANTHER" id="PTHR36181">
    <property type="entry name" value="INTRON-ENCODED ENDONUCLEASE AI3-RELATED"/>
    <property type="match status" value="1"/>
</dbReference>
<dbReference type="AlphaFoldDB" id="A0A4Y5MZS1"/>
<gene>
    <name evidence="2" type="primary">orf350</name>
</gene>
<dbReference type="RefSeq" id="YP_009663722.1">
    <property type="nucleotide sequence ID" value="NC_042947.1"/>
</dbReference>
<dbReference type="GeneID" id="40512610"/>
<name>A0A4Y5MZS1_9PEZI</name>
<dbReference type="GO" id="GO:0004519">
    <property type="term" value="F:endonuclease activity"/>
    <property type="evidence" value="ECO:0007669"/>
    <property type="project" value="InterPro"/>
</dbReference>
<dbReference type="FunFam" id="3.10.28.10:FF:000010">
    <property type="entry name" value="LAGLIDADG homing endonuclease I-LtrII"/>
    <property type="match status" value="1"/>
</dbReference>
<dbReference type="InterPro" id="IPR027434">
    <property type="entry name" value="Homing_endonucl"/>
</dbReference>
<proteinExistence type="predicted"/>
<dbReference type="EMBL" id="MK820634">
    <property type="protein sequence ID" value="QCW06859.1"/>
    <property type="molecule type" value="Genomic_DNA"/>
</dbReference>
<dbReference type="SUPFAM" id="SSF55608">
    <property type="entry name" value="Homing endonucleases"/>
    <property type="match status" value="2"/>
</dbReference>
<reference evidence="2" key="1">
    <citation type="submission" date="2019-04" db="EMBL/GenBank/DDBJ databases">
        <authorList>
            <person name="Yu Z."/>
            <person name="Deng C."/>
        </authorList>
    </citation>
    <scope>NUCLEOTIDE SEQUENCE</scope>
</reference>
<feature type="domain" description="Homing endonuclease LAGLIDADG" evidence="1">
    <location>
        <begin position="218"/>
        <end position="316"/>
    </location>
</feature>
<evidence type="ECO:0000259" key="1">
    <source>
        <dbReference type="Pfam" id="PF00961"/>
    </source>
</evidence>
<dbReference type="InterPro" id="IPR051289">
    <property type="entry name" value="LAGLIDADG_Endonuclease"/>
</dbReference>
<evidence type="ECO:0000313" key="2">
    <source>
        <dbReference type="EMBL" id="QCW06859.1"/>
    </source>
</evidence>
<accession>A0A4Y5MZS1</accession>